<feature type="region of interest" description="Disordered" evidence="1">
    <location>
        <begin position="906"/>
        <end position="928"/>
    </location>
</feature>
<dbReference type="Gene3D" id="2.60.120.380">
    <property type="match status" value="2"/>
</dbReference>
<dbReference type="KEGG" id="sth:STH2270"/>
<dbReference type="HOGENOM" id="CLU_314934_0_0_9"/>
<feature type="region of interest" description="Disordered" evidence="1">
    <location>
        <begin position="748"/>
        <end position="785"/>
    </location>
</feature>
<dbReference type="eggNOG" id="COG4934">
    <property type="taxonomic scope" value="Bacteria"/>
</dbReference>
<evidence type="ECO:0000259" key="3">
    <source>
        <dbReference type="PROSITE" id="PS51695"/>
    </source>
</evidence>
<dbReference type="PANTHER" id="PTHR14218">
    <property type="entry name" value="PROTEASE S8 TRIPEPTIDYL PEPTIDASE I CLN2"/>
    <property type="match status" value="1"/>
</dbReference>
<dbReference type="Proteomes" id="UP000000417">
    <property type="component" value="Chromosome"/>
</dbReference>
<dbReference type="Pfam" id="PF00082">
    <property type="entry name" value="Peptidase_S8"/>
    <property type="match status" value="1"/>
</dbReference>
<dbReference type="InterPro" id="IPR030400">
    <property type="entry name" value="Sedolisin_dom"/>
</dbReference>
<keyword evidence="5" id="KW-1185">Reference proteome</keyword>
<evidence type="ECO:0000256" key="1">
    <source>
        <dbReference type="SAM" id="MobiDB-lite"/>
    </source>
</evidence>
<feature type="domain" description="Peptidase S53" evidence="3">
    <location>
        <begin position="42"/>
        <end position="414"/>
    </location>
</feature>
<evidence type="ECO:0000313" key="5">
    <source>
        <dbReference type="Proteomes" id="UP000000417"/>
    </source>
</evidence>
<dbReference type="PANTHER" id="PTHR14218:SF15">
    <property type="entry name" value="TRIPEPTIDYL-PEPTIDASE 1"/>
    <property type="match status" value="1"/>
</dbReference>
<dbReference type="InterPro" id="IPR036852">
    <property type="entry name" value="Peptidase_S8/S53_dom_sf"/>
</dbReference>
<dbReference type="PROSITE" id="PS51695">
    <property type="entry name" value="SEDOLISIN"/>
    <property type="match status" value="1"/>
</dbReference>
<dbReference type="CDD" id="cd04056">
    <property type="entry name" value="Peptidases_S53"/>
    <property type="match status" value="1"/>
</dbReference>
<protein>
    <submittedName>
        <fullName evidence="4">Conserved domain protein</fullName>
    </submittedName>
</protein>
<evidence type="ECO:0000256" key="2">
    <source>
        <dbReference type="SAM" id="SignalP"/>
    </source>
</evidence>
<feature type="signal peptide" evidence="2">
    <location>
        <begin position="1"/>
        <end position="26"/>
    </location>
</feature>
<dbReference type="InterPro" id="IPR050819">
    <property type="entry name" value="Tripeptidyl-peptidase_I"/>
</dbReference>
<proteinExistence type="predicted"/>
<dbReference type="Gene3D" id="3.40.50.200">
    <property type="entry name" value="Peptidase S8/S53 domain"/>
    <property type="match status" value="1"/>
</dbReference>
<evidence type="ECO:0000313" key="4">
    <source>
        <dbReference type="EMBL" id="BAD41255.1"/>
    </source>
</evidence>
<sequence length="928" mass="101139">MVSVRRFLAALTAAVMLAVSGTPTLAGPKPAPTNGYWEPNNPAFAQVVPRIYGASQLPELNGYGQTIGIIGIYHDYAEDAKADLAKAIEVLDLAPMYGLPGTEPCTIENGPWPCFEVKLVESDPRKPPLFAGSCSIYYEMALDVQAAHKMAPGANIRLYLGETPDVFDLFYTLRRALEDDVLSVISLSFSTSEENILTNPYLGEEFLREYSEVLDRAKTLIVAASGDWGDRLEFPSTHPNVLAVGGTTFKQEDRSFTPWNPESERAWSTYEPGHLVGSAGGPSMVFARPSYQDGFHDLPFRTTPDIALNADGQPTFTSNHWIDAGATSVAAPMIAGVIARANQARTQMGLPKISHPAEIYALATGEGYRENFRDITQGLGACVSETCAAGPGYDFATGLGVPRIERFVPNAAGMTPIDIADLTVSAVTEESIQISFTTNVPTEGFICYTNAPERDNLALPLGSGMNKVCVSDGQFGTRHTVTISGLADNTRYSIWAGAKSAEYTRHVEVGNITTRPRLTEVGLTAADAVELEDGKTYHQMLEPHQNHYYRFSLNEGDKVDFRRTTTGQITFYLQDAETGKLVDLIGPSKHFDKPGSYIIRVSSYSDPVQYSLKADFTRADEVVPEPEPPTPTVPHYSLETALVLEDGKTYTYSIGQGESHYYKFETKPGDMLIFKRSGTGPITVYLMNARTGKILDTMGTLKSVKFEGAGTYAFWFVGNPTRPEYTFSVRFTHSGDKTEGIVMTVPADPESTAPIAEPDTDTPDEELAPPEAESVEVPEQDDSDSAVEPIVVTPIERPIPARGVEKSTALDLEFGKTYQVRMRAGETHSYRFVAQKGDTAGFTVSSDAPVSLYLLDASGRLLADVGANRIYAFTAEGEYKLQVVADQPLTYTLRVDIVRPAPKPVPPVKQLLPNPSDNLIPKPTPITR</sequence>
<dbReference type="GO" id="GO:0004252">
    <property type="term" value="F:serine-type endopeptidase activity"/>
    <property type="evidence" value="ECO:0007669"/>
    <property type="project" value="InterPro"/>
</dbReference>
<dbReference type="InterPro" id="IPR000209">
    <property type="entry name" value="Peptidase_S8/S53_dom"/>
</dbReference>
<dbReference type="GO" id="GO:0006508">
    <property type="term" value="P:proteolysis"/>
    <property type="evidence" value="ECO:0007669"/>
    <property type="project" value="InterPro"/>
</dbReference>
<name>Q67M40_SYMTH</name>
<reference evidence="4 5" key="1">
    <citation type="journal article" date="2004" name="Nucleic Acids Res.">
        <title>Genome sequence of Symbiobacterium thermophilum, an uncultivable bacterium that depends on microbial commensalism.</title>
        <authorList>
            <person name="Ueda K."/>
            <person name="Yamashita A."/>
            <person name="Ishikawa J."/>
            <person name="Shimada M."/>
            <person name="Watsuji T."/>
            <person name="Morimura K."/>
            <person name="Ikeda H."/>
            <person name="Hattori M."/>
            <person name="Beppu T."/>
        </authorList>
    </citation>
    <scope>NUCLEOTIDE SEQUENCE [LARGE SCALE GENOMIC DNA]</scope>
    <source>
        <strain evidence="5">T / IAM 14863</strain>
    </source>
</reference>
<feature type="chain" id="PRO_5004269434" evidence="2">
    <location>
        <begin position="27"/>
        <end position="928"/>
    </location>
</feature>
<accession>Q67M40</accession>
<dbReference type="SUPFAM" id="SSF52743">
    <property type="entry name" value="Subtilisin-like"/>
    <property type="match status" value="1"/>
</dbReference>
<dbReference type="AlphaFoldDB" id="Q67M40"/>
<feature type="compositionally biased region" description="Acidic residues" evidence="1">
    <location>
        <begin position="758"/>
        <end position="785"/>
    </location>
</feature>
<dbReference type="GO" id="GO:0008240">
    <property type="term" value="F:tripeptidyl-peptidase activity"/>
    <property type="evidence" value="ECO:0007669"/>
    <property type="project" value="TreeGrafter"/>
</dbReference>
<dbReference type="STRING" id="292459.STH2270"/>
<dbReference type="EMBL" id="AP006840">
    <property type="protein sequence ID" value="BAD41255.1"/>
    <property type="molecule type" value="Genomic_DNA"/>
</dbReference>
<keyword evidence="2" id="KW-0732">Signal</keyword>
<organism evidence="4 5">
    <name type="scientific">Symbiobacterium thermophilum (strain DSM 24528 / JCM 14929 / IAM 14863 / T)</name>
    <dbReference type="NCBI Taxonomy" id="292459"/>
    <lineage>
        <taxon>Bacteria</taxon>
        <taxon>Bacillati</taxon>
        <taxon>Bacillota</taxon>
        <taxon>Clostridia</taxon>
        <taxon>Eubacteriales</taxon>
        <taxon>Symbiobacteriaceae</taxon>
        <taxon>Symbiobacterium</taxon>
    </lineage>
</organism>
<gene>
    <name evidence="4" type="ordered locus">STH2270</name>
</gene>